<organism evidence="2 3">
    <name type="scientific">Streptomyces aurantiogriseus</name>
    <dbReference type="NCBI Taxonomy" id="66870"/>
    <lineage>
        <taxon>Bacteria</taxon>
        <taxon>Bacillati</taxon>
        <taxon>Actinomycetota</taxon>
        <taxon>Actinomycetes</taxon>
        <taxon>Kitasatosporales</taxon>
        <taxon>Streptomycetaceae</taxon>
        <taxon>Streptomyces</taxon>
    </lineage>
</organism>
<feature type="domain" description="UspA" evidence="1">
    <location>
        <begin position="96"/>
        <end position="226"/>
    </location>
</feature>
<dbReference type="EMBL" id="BMSX01000027">
    <property type="protein sequence ID" value="GGR51921.1"/>
    <property type="molecule type" value="Genomic_DNA"/>
</dbReference>
<sequence>MEQVILASSDPSEPSRTAADWAAHEARLRGLPLRVVHGQPQEVSEAKVVVCGLRREDVADSQTAGTPLPANVEAAARPLVFVPDDISGPLHSEGVTLGVDARNPAAAAIAFAFDSARIRGSRLHVVHAWSLPASAAELPFAIPEEDRAAWEDQEVQQLADALQPWCEKHPEIPVLQDVVLFAPAQALLHCSAGAALVVVGRRPGAEWRHILRSLLREATCPVAVVPS</sequence>
<protein>
    <submittedName>
        <fullName evidence="2">Universal stress protein</fullName>
    </submittedName>
</protein>
<dbReference type="Pfam" id="PF00582">
    <property type="entry name" value="Usp"/>
    <property type="match status" value="1"/>
</dbReference>
<proteinExistence type="predicted"/>
<accession>A0A918FLX7</accession>
<keyword evidence="3" id="KW-1185">Reference proteome</keyword>
<reference evidence="2" key="2">
    <citation type="submission" date="2020-09" db="EMBL/GenBank/DDBJ databases">
        <authorList>
            <person name="Sun Q."/>
            <person name="Ohkuma M."/>
        </authorList>
    </citation>
    <scope>NUCLEOTIDE SEQUENCE</scope>
    <source>
        <strain evidence="2">JCM 4346</strain>
    </source>
</reference>
<dbReference type="InterPro" id="IPR006016">
    <property type="entry name" value="UspA"/>
</dbReference>
<dbReference type="Gene3D" id="3.40.50.620">
    <property type="entry name" value="HUPs"/>
    <property type="match status" value="2"/>
</dbReference>
<dbReference type="AlphaFoldDB" id="A0A918FLX7"/>
<evidence type="ECO:0000313" key="3">
    <source>
        <dbReference type="Proteomes" id="UP000658320"/>
    </source>
</evidence>
<name>A0A918FLX7_9ACTN</name>
<dbReference type="SUPFAM" id="SSF52402">
    <property type="entry name" value="Adenine nucleotide alpha hydrolases-like"/>
    <property type="match status" value="1"/>
</dbReference>
<reference evidence="2" key="1">
    <citation type="journal article" date="2014" name="Int. J. Syst. Evol. Microbiol.">
        <title>Complete genome sequence of Corynebacterium casei LMG S-19264T (=DSM 44701T), isolated from a smear-ripened cheese.</title>
        <authorList>
            <consortium name="US DOE Joint Genome Institute (JGI-PGF)"/>
            <person name="Walter F."/>
            <person name="Albersmeier A."/>
            <person name="Kalinowski J."/>
            <person name="Ruckert C."/>
        </authorList>
    </citation>
    <scope>NUCLEOTIDE SEQUENCE</scope>
    <source>
        <strain evidence="2">JCM 4346</strain>
    </source>
</reference>
<evidence type="ECO:0000313" key="2">
    <source>
        <dbReference type="EMBL" id="GGR51921.1"/>
    </source>
</evidence>
<dbReference type="RefSeq" id="WP_189943038.1">
    <property type="nucleotide sequence ID" value="NZ_BMSX01000027.1"/>
</dbReference>
<comment type="caution">
    <text evidence="2">The sequence shown here is derived from an EMBL/GenBank/DDBJ whole genome shotgun (WGS) entry which is preliminary data.</text>
</comment>
<dbReference type="InterPro" id="IPR014729">
    <property type="entry name" value="Rossmann-like_a/b/a_fold"/>
</dbReference>
<dbReference type="Proteomes" id="UP000658320">
    <property type="component" value="Unassembled WGS sequence"/>
</dbReference>
<gene>
    <name evidence="2" type="ORF">GCM10010251_81210</name>
</gene>
<evidence type="ECO:0000259" key="1">
    <source>
        <dbReference type="Pfam" id="PF00582"/>
    </source>
</evidence>